<dbReference type="EMBL" id="AWSJ01000287">
    <property type="protein sequence ID" value="ERI07236.1"/>
    <property type="molecule type" value="Genomic_DNA"/>
</dbReference>
<evidence type="ECO:0000313" key="1">
    <source>
        <dbReference type="EMBL" id="ERI07236.1"/>
    </source>
</evidence>
<proteinExistence type="predicted"/>
<comment type="caution">
    <text evidence="1">The sequence shown here is derived from an EMBL/GenBank/DDBJ whole genome shotgun (WGS) entry which is preliminary data.</text>
</comment>
<evidence type="ECO:0000313" key="2">
    <source>
        <dbReference type="Proteomes" id="UP000016511"/>
    </source>
</evidence>
<dbReference type="RefSeq" id="WP_021624123.1">
    <property type="nucleotide sequence ID" value="NZ_KE952892.1"/>
</dbReference>
<dbReference type="AlphaFoldDB" id="U1Y8T6"/>
<dbReference type="GeneID" id="92841207"/>
<dbReference type="HOGENOM" id="CLU_1393808_0_0_9"/>
<organism evidence="1 2">
    <name type="scientific">Aneurinibacillus aneurinilyticus ATCC 12856</name>
    <dbReference type="NCBI Taxonomy" id="649747"/>
    <lineage>
        <taxon>Bacteria</taxon>
        <taxon>Bacillati</taxon>
        <taxon>Bacillota</taxon>
        <taxon>Bacilli</taxon>
        <taxon>Bacillales</taxon>
        <taxon>Paenibacillaceae</taxon>
        <taxon>Aneurinibacillus group</taxon>
        <taxon>Aneurinibacillus</taxon>
    </lineage>
</organism>
<keyword evidence="2" id="KW-1185">Reference proteome</keyword>
<dbReference type="PATRIC" id="fig|649747.3.peg.4237"/>
<name>U1Y8T6_ANEAE</name>
<sequence>MAKKTRPLLIAAVGCLIGGGISFIFFGNAGANDTLREVPVAKIKMPPGYVIQKQDIEMRKETVGEWYKVPEKLEGSVVDTGIPAGIPVSQEFIRHKAYQQDTVNLRVPVDIYEMSSKLGKVDLFVLYKDGRTDLLSEGAQVTKYYNRQNQDIAGSEVRDRNPAAAEIIIRTVDLQKVKSAQNKGKFYFTWKGDNS</sequence>
<dbReference type="STRING" id="649747.HMPREF0083_04707"/>
<evidence type="ECO:0008006" key="3">
    <source>
        <dbReference type="Google" id="ProtNLM"/>
    </source>
</evidence>
<reference evidence="1 2" key="1">
    <citation type="submission" date="2013-08" db="EMBL/GenBank/DDBJ databases">
        <authorList>
            <person name="Weinstock G."/>
            <person name="Sodergren E."/>
            <person name="Wylie T."/>
            <person name="Fulton L."/>
            <person name="Fulton R."/>
            <person name="Fronick C."/>
            <person name="O'Laughlin M."/>
            <person name="Godfrey J."/>
            <person name="Miner T."/>
            <person name="Herter B."/>
            <person name="Appelbaum E."/>
            <person name="Cordes M."/>
            <person name="Lek S."/>
            <person name="Wollam A."/>
            <person name="Pepin K.H."/>
            <person name="Palsikar V.B."/>
            <person name="Mitreva M."/>
            <person name="Wilson R.K."/>
        </authorList>
    </citation>
    <scope>NUCLEOTIDE SEQUENCE [LARGE SCALE GENOMIC DNA]</scope>
    <source>
        <strain evidence="1 2">ATCC 12856</strain>
    </source>
</reference>
<gene>
    <name evidence="1" type="ORF">HMPREF0083_04707</name>
</gene>
<dbReference type="Proteomes" id="UP000016511">
    <property type="component" value="Unassembled WGS sequence"/>
</dbReference>
<accession>U1Y8T6</accession>
<protein>
    <recommendedName>
        <fullName evidence="3">SAF domain-containing protein</fullName>
    </recommendedName>
</protein>